<sequence length="86" mass="8999">MDFPIRRQSGTEKLIGYVVGSSAPAGLSGAGAQLGRGKGRGKATTSDYACPHPHIFALVSQRVTEPPAGNTSDGLNLLLHSREIVR</sequence>
<evidence type="ECO:0000313" key="2">
    <source>
        <dbReference type="EMBL" id="MCE3216383.1"/>
    </source>
</evidence>
<name>A0ABS8WYV0_DATST</name>
<evidence type="ECO:0000313" key="3">
    <source>
        <dbReference type="Proteomes" id="UP000823775"/>
    </source>
</evidence>
<organism evidence="2 3">
    <name type="scientific">Datura stramonium</name>
    <name type="common">Jimsonweed</name>
    <name type="synonym">Common thornapple</name>
    <dbReference type="NCBI Taxonomy" id="4076"/>
    <lineage>
        <taxon>Eukaryota</taxon>
        <taxon>Viridiplantae</taxon>
        <taxon>Streptophyta</taxon>
        <taxon>Embryophyta</taxon>
        <taxon>Tracheophyta</taxon>
        <taxon>Spermatophyta</taxon>
        <taxon>Magnoliopsida</taxon>
        <taxon>eudicotyledons</taxon>
        <taxon>Gunneridae</taxon>
        <taxon>Pentapetalae</taxon>
        <taxon>asterids</taxon>
        <taxon>lamiids</taxon>
        <taxon>Solanales</taxon>
        <taxon>Solanaceae</taxon>
        <taxon>Solanoideae</taxon>
        <taxon>Datureae</taxon>
        <taxon>Datura</taxon>
    </lineage>
</organism>
<keyword evidence="3" id="KW-1185">Reference proteome</keyword>
<dbReference type="EMBL" id="JACEIK010013142">
    <property type="protein sequence ID" value="MCE3216383.1"/>
    <property type="molecule type" value="Genomic_DNA"/>
</dbReference>
<gene>
    <name evidence="2" type="ORF">HAX54_006313</name>
</gene>
<dbReference type="Proteomes" id="UP000823775">
    <property type="component" value="Unassembled WGS sequence"/>
</dbReference>
<reference evidence="2 3" key="1">
    <citation type="journal article" date="2021" name="BMC Genomics">
        <title>Datura genome reveals duplications of psychoactive alkaloid biosynthetic genes and high mutation rate following tissue culture.</title>
        <authorList>
            <person name="Rajewski A."/>
            <person name="Carter-House D."/>
            <person name="Stajich J."/>
            <person name="Litt A."/>
        </authorList>
    </citation>
    <scope>NUCLEOTIDE SEQUENCE [LARGE SCALE GENOMIC DNA]</scope>
    <source>
        <strain evidence="2">AR-01</strain>
    </source>
</reference>
<proteinExistence type="predicted"/>
<evidence type="ECO:0000256" key="1">
    <source>
        <dbReference type="SAM" id="MobiDB-lite"/>
    </source>
</evidence>
<feature type="region of interest" description="Disordered" evidence="1">
    <location>
        <begin position="22"/>
        <end position="46"/>
    </location>
</feature>
<accession>A0ABS8WYV0</accession>
<comment type="caution">
    <text evidence="2">The sequence shown here is derived from an EMBL/GenBank/DDBJ whole genome shotgun (WGS) entry which is preliminary data.</text>
</comment>
<protein>
    <submittedName>
        <fullName evidence="2">Uncharacterized protein</fullName>
    </submittedName>
</protein>